<protein>
    <submittedName>
        <fullName evidence="2">Pol protein</fullName>
    </submittedName>
</protein>
<dbReference type="EMBL" id="SSTE01014201">
    <property type="protein sequence ID" value="KAA0046275.1"/>
    <property type="molecule type" value="Genomic_DNA"/>
</dbReference>
<dbReference type="Proteomes" id="UP000321393">
    <property type="component" value="Unassembled WGS sequence"/>
</dbReference>
<sequence length="208" mass="23604">MPLRKGARRDGRGGRGRGVGRVQPEGQPIVPAANPAAPVTHVDLGAMEQRKYNPKTFDGSLEDPTKAQMWLNRGTAWWETTERMLGGDVNKIIREQFKENVYTKFFTASLRDAKQQKPSMVDVIDPLYCWDGVGEQRLMGPEVVQSTNEAIQKIRAYMQTAHSKQKSYVDVRRKNLEFDVEDKVFLKVAPMKGVSQFEKKGKLIPHFV</sequence>
<dbReference type="AlphaFoldDB" id="A0A5A7TY10"/>
<comment type="caution">
    <text evidence="2">The sequence shown here is derived from an EMBL/GenBank/DDBJ whole genome shotgun (WGS) entry which is preliminary data.</text>
</comment>
<evidence type="ECO:0000313" key="3">
    <source>
        <dbReference type="EMBL" id="TYK18926.1"/>
    </source>
</evidence>
<evidence type="ECO:0000313" key="2">
    <source>
        <dbReference type="EMBL" id="KAA0046275.1"/>
    </source>
</evidence>
<proteinExistence type="predicted"/>
<evidence type="ECO:0000256" key="1">
    <source>
        <dbReference type="SAM" id="MobiDB-lite"/>
    </source>
</evidence>
<dbReference type="Proteomes" id="UP000321947">
    <property type="component" value="Unassembled WGS sequence"/>
</dbReference>
<evidence type="ECO:0000313" key="4">
    <source>
        <dbReference type="Proteomes" id="UP000321393"/>
    </source>
</evidence>
<accession>A0A5A7TY10</accession>
<organism evidence="2 4">
    <name type="scientific">Cucumis melo var. makuwa</name>
    <name type="common">Oriental melon</name>
    <dbReference type="NCBI Taxonomy" id="1194695"/>
    <lineage>
        <taxon>Eukaryota</taxon>
        <taxon>Viridiplantae</taxon>
        <taxon>Streptophyta</taxon>
        <taxon>Embryophyta</taxon>
        <taxon>Tracheophyta</taxon>
        <taxon>Spermatophyta</taxon>
        <taxon>Magnoliopsida</taxon>
        <taxon>eudicotyledons</taxon>
        <taxon>Gunneridae</taxon>
        <taxon>Pentapetalae</taxon>
        <taxon>rosids</taxon>
        <taxon>fabids</taxon>
        <taxon>Cucurbitales</taxon>
        <taxon>Cucurbitaceae</taxon>
        <taxon>Benincaseae</taxon>
        <taxon>Cucumis</taxon>
    </lineage>
</organism>
<dbReference type="OrthoDB" id="1435046at2759"/>
<feature type="region of interest" description="Disordered" evidence="1">
    <location>
        <begin position="1"/>
        <end position="34"/>
    </location>
</feature>
<reference evidence="4 5" key="1">
    <citation type="submission" date="2019-08" db="EMBL/GenBank/DDBJ databases">
        <title>Draft genome sequences of two oriental melons (Cucumis melo L. var makuwa).</title>
        <authorList>
            <person name="Kwon S.-Y."/>
        </authorList>
    </citation>
    <scope>NUCLEOTIDE SEQUENCE [LARGE SCALE GENOMIC DNA]</scope>
    <source>
        <strain evidence="5">cv. Chang Bougi</strain>
        <strain evidence="4">cv. SW 3</strain>
        <tissue evidence="2">Leaf</tissue>
    </source>
</reference>
<gene>
    <name evidence="3" type="ORF">E5676_scaffold418G00070</name>
    <name evidence="2" type="ORF">E6C27_scaffold284G00820</name>
</gene>
<dbReference type="EMBL" id="SSTD01007385">
    <property type="protein sequence ID" value="TYK18926.1"/>
    <property type="molecule type" value="Genomic_DNA"/>
</dbReference>
<evidence type="ECO:0000313" key="5">
    <source>
        <dbReference type="Proteomes" id="UP000321947"/>
    </source>
</evidence>
<name>A0A5A7TY10_CUCMM</name>